<evidence type="ECO:0000313" key="2">
    <source>
        <dbReference type="Proteomes" id="UP000292702"/>
    </source>
</evidence>
<dbReference type="Gene3D" id="3.80.10.10">
    <property type="entry name" value="Ribonuclease Inhibitor"/>
    <property type="match status" value="1"/>
</dbReference>
<reference evidence="1 2" key="1">
    <citation type="submission" date="2018-11" db="EMBL/GenBank/DDBJ databases">
        <title>Genome assembly of Steccherinum ochraceum LE-BIN_3174, the white-rot fungus of the Steccherinaceae family (The Residual Polyporoid clade, Polyporales, Basidiomycota).</title>
        <authorList>
            <person name="Fedorova T.V."/>
            <person name="Glazunova O.A."/>
            <person name="Landesman E.O."/>
            <person name="Moiseenko K.V."/>
            <person name="Psurtseva N.V."/>
            <person name="Savinova O.S."/>
            <person name="Shakhova N.V."/>
            <person name="Tyazhelova T.V."/>
            <person name="Vasina D.V."/>
        </authorList>
    </citation>
    <scope>NUCLEOTIDE SEQUENCE [LARGE SCALE GENOMIC DNA]</scope>
    <source>
        <strain evidence="1 2">LE-BIN_3174</strain>
    </source>
</reference>
<dbReference type="SUPFAM" id="SSF52047">
    <property type="entry name" value="RNI-like"/>
    <property type="match status" value="1"/>
</dbReference>
<dbReference type="EMBL" id="RWJN01000201">
    <property type="protein sequence ID" value="TCD65065.1"/>
    <property type="molecule type" value="Genomic_DNA"/>
</dbReference>
<sequence length="421" mass="47566">MATLSRLSIPTELIDKIVAEVITYGRRKDVTTCALLCKQWHEVTLRQTFRCVTFLLYKEDGLIAFRQLIERNTWLAPSIRSATLKFKRWSEGMKQNPGEFLMPVLDALSTLAPQLQTLIFDDAHCRQGWVCRVLSRHLQPLRSVSTLKFRICTLRMSDIKMFLRAMPNMQHLDLSSSILSGDSKVGLSPADVPALKSLRLSLSRVSRKEASRKLLPAVVKLLTTSVAVRGISCLSLDTPVSGRAEEGWSGVVGDLIRTLGPSLKYLRWYGDSWTDLETEFGVSTIDLTANVHLHTLVLPSPTRTARNVADSQLSRVLNTIIPGALRRIMLCHSFVLETEFLHSYASLLSRPRFQSLTDIYFVQEDEWLALIENRSIGQDEQNVQTAFAEFIARGVVVRVLEHDDGRVVADRWEKETIVESD</sequence>
<gene>
    <name evidence="1" type="ORF">EIP91_003303</name>
</gene>
<dbReference type="InterPro" id="IPR032675">
    <property type="entry name" value="LRR_dom_sf"/>
</dbReference>
<name>A0A4R0RH53_9APHY</name>
<evidence type="ECO:0008006" key="3">
    <source>
        <dbReference type="Google" id="ProtNLM"/>
    </source>
</evidence>
<dbReference type="OrthoDB" id="8775810at2759"/>
<dbReference type="Proteomes" id="UP000292702">
    <property type="component" value="Unassembled WGS sequence"/>
</dbReference>
<accession>A0A4R0RH53</accession>
<dbReference type="AlphaFoldDB" id="A0A4R0RH53"/>
<evidence type="ECO:0000313" key="1">
    <source>
        <dbReference type="EMBL" id="TCD65065.1"/>
    </source>
</evidence>
<protein>
    <recommendedName>
        <fullName evidence="3">F-box domain-containing protein</fullName>
    </recommendedName>
</protein>
<proteinExistence type="predicted"/>
<keyword evidence="2" id="KW-1185">Reference proteome</keyword>
<comment type="caution">
    <text evidence="1">The sequence shown here is derived from an EMBL/GenBank/DDBJ whole genome shotgun (WGS) entry which is preliminary data.</text>
</comment>
<organism evidence="1 2">
    <name type="scientific">Steccherinum ochraceum</name>
    <dbReference type="NCBI Taxonomy" id="92696"/>
    <lineage>
        <taxon>Eukaryota</taxon>
        <taxon>Fungi</taxon>
        <taxon>Dikarya</taxon>
        <taxon>Basidiomycota</taxon>
        <taxon>Agaricomycotina</taxon>
        <taxon>Agaricomycetes</taxon>
        <taxon>Polyporales</taxon>
        <taxon>Steccherinaceae</taxon>
        <taxon>Steccherinum</taxon>
    </lineage>
</organism>